<keyword evidence="3" id="KW-1003">Cell membrane</keyword>
<dbReference type="AlphaFoldDB" id="A0A9X8Y8Y1"/>
<feature type="transmembrane region" description="Helical" evidence="7">
    <location>
        <begin position="83"/>
        <end position="104"/>
    </location>
</feature>
<keyword evidence="2 7" id="KW-0813">Transport</keyword>
<dbReference type="GO" id="GO:0005886">
    <property type="term" value="C:plasma membrane"/>
    <property type="evidence" value="ECO:0007669"/>
    <property type="project" value="UniProtKB-SubCell"/>
</dbReference>
<comment type="similarity">
    <text evidence="7">Belongs to the binding-protein-dependent transport system permease family.</text>
</comment>
<organism evidence="9 10">
    <name type="scientific">Harryflintia acetispora</name>
    <dbReference type="NCBI Taxonomy" id="1849041"/>
    <lineage>
        <taxon>Bacteria</taxon>
        <taxon>Bacillati</taxon>
        <taxon>Bacillota</taxon>
        <taxon>Clostridia</taxon>
        <taxon>Eubacteriales</taxon>
        <taxon>Oscillospiraceae</taxon>
        <taxon>Harryflintia</taxon>
    </lineage>
</organism>
<dbReference type="SUPFAM" id="SSF161098">
    <property type="entry name" value="MetI-like"/>
    <property type="match status" value="1"/>
</dbReference>
<keyword evidence="4 7" id="KW-0812">Transmembrane</keyword>
<evidence type="ECO:0000256" key="2">
    <source>
        <dbReference type="ARBA" id="ARBA00022448"/>
    </source>
</evidence>
<feature type="transmembrane region" description="Helical" evidence="7">
    <location>
        <begin position="116"/>
        <end position="137"/>
    </location>
</feature>
<dbReference type="PROSITE" id="PS50928">
    <property type="entry name" value="ABC_TM1"/>
    <property type="match status" value="1"/>
</dbReference>
<evidence type="ECO:0000256" key="6">
    <source>
        <dbReference type="ARBA" id="ARBA00023136"/>
    </source>
</evidence>
<feature type="transmembrane region" description="Helical" evidence="7">
    <location>
        <begin position="166"/>
        <end position="185"/>
    </location>
</feature>
<reference evidence="9 10" key="1">
    <citation type="submission" date="2019-03" db="EMBL/GenBank/DDBJ databases">
        <title>Genomic Encyclopedia of Type Strains, Phase IV (KMG-IV): sequencing the most valuable type-strain genomes for metagenomic binning, comparative biology and taxonomic classification.</title>
        <authorList>
            <person name="Goeker M."/>
        </authorList>
    </citation>
    <scope>NUCLEOTIDE SEQUENCE [LARGE SCALE GENOMIC DNA]</scope>
    <source>
        <strain evidence="9 10">DSM 100433</strain>
    </source>
</reference>
<keyword evidence="5 7" id="KW-1133">Transmembrane helix</keyword>
<dbReference type="GO" id="GO:0055085">
    <property type="term" value="P:transmembrane transport"/>
    <property type="evidence" value="ECO:0007669"/>
    <property type="project" value="InterPro"/>
</dbReference>
<keyword evidence="6 7" id="KW-0472">Membrane</keyword>
<protein>
    <submittedName>
        <fullName evidence="9">Carbohydrate ABC transporter membrane protein 1 (CUT1 family)</fullName>
    </submittedName>
</protein>
<evidence type="ECO:0000256" key="4">
    <source>
        <dbReference type="ARBA" id="ARBA00022692"/>
    </source>
</evidence>
<sequence length="300" mass="33655">MKRSKISEKWRGNNIYPNRYAVLYILPAVLFMICLCLFPVLVLIANSFTDLTMVGKEVHFVGLQNFKEILSSQDFYRQFGLTLLYVAASVLAEMVLGFFLALFFQVSVPFKRLARTLMILPMVATPVAMCFLWSIMYNPKMGILNYLLSLFGIGPQPWVSSPATAIWSIILVDIWMNTPFVFLIFSSGMTALPQDPFEAAIVDGAGFWTLIRSILLPTIKPVFTVVLMFRVIDAFKVFDLIYVLTGGGPGNATETVNIAVYFSAFRYYKMGHASAMALIMYIFVFLLSVAVVKKGKLSLA</sequence>
<gene>
    <name evidence="9" type="ORF">EDD78_103224</name>
</gene>
<dbReference type="Proteomes" id="UP000294682">
    <property type="component" value="Unassembled WGS sequence"/>
</dbReference>
<evidence type="ECO:0000313" key="9">
    <source>
        <dbReference type="EMBL" id="TCL44186.1"/>
    </source>
</evidence>
<keyword evidence="10" id="KW-1185">Reference proteome</keyword>
<dbReference type="EMBL" id="SLUK01000003">
    <property type="protein sequence ID" value="TCL44186.1"/>
    <property type="molecule type" value="Genomic_DNA"/>
</dbReference>
<feature type="transmembrane region" description="Helical" evidence="7">
    <location>
        <begin position="205"/>
        <end position="229"/>
    </location>
</feature>
<evidence type="ECO:0000256" key="5">
    <source>
        <dbReference type="ARBA" id="ARBA00022989"/>
    </source>
</evidence>
<comment type="caution">
    <text evidence="9">The sequence shown here is derived from an EMBL/GenBank/DDBJ whole genome shotgun (WGS) entry which is preliminary data.</text>
</comment>
<evidence type="ECO:0000259" key="8">
    <source>
        <dbReference type="PROSITE" id="PS50928"/>
    </source>
</evidence>
<dbReference type="PANTHER" id="PTHR43005">
    <property type="entry name" value="BLR7065 PROTEIN"/>
    <property type="match status" value="1"/>
</dbReference>
<evidence type="ECO:0000256" key="7">
    <source>
        <dbReference type="RuleBase" id="RU363032"/>
    </source>
</evidence>
<proteinExistence type="inferred from homology"/>
<evidence type="ECO:0000256" key="1">
    <source>
        <dbReference type="ARBA" id="ARBA00004651"/>
    </source>
</evidence>
<evidence type="ECO:0000256" key="3">
    <source>
        <dbReference type="ARBA" id="ARBA00022475"/>
    </source>
</evidence>
<evidence type="ECO:0000313" key="10">
    <source>
        <dbReference type="Proteomes" id="UP000294682"/>
    </source>
</evidence>
<dbReference type="CDD" id="cd06261">
    <property type="entry name" value="TM_PBP2"/>
    <property type="match status" value="1"/>
</dbReference>
<dbReference type="Pfam" id="PF00528">
    <property type="entry name" value="BPD_transp_1"/>
    <property type="match status" value="1"/>
</dbReference>
<feature type="domain" description="ABC transmembrane type-1" evidence="8">
    <location>
        <begin position="79"/>
        <end position="291"/>
    </location>
</feature>
<comment type="subcellular location">
    <subcellularLocation>
        <location evidence="1 7">Cell membrane</location>
        <topology evidence="1 7">Multi-pass membrane protein</topology>
    </subcellularLocation>
</comment>
<dbReference type="Gene3D" id="1.10.3720.10">
    <property type="entry name" value="MetI-like"/>
    <property type="match status" value="1"/>
</dbReference>
<name>A0A9X8Y8Y1_9FIRM</name>
<dbReference type="RefSeq" id="WP_165873122.1">
    <property type="nucleotide sequence ID" value="NZ_SLUK01000003.1"/>
</dbReference>
<dbReference type="InterPro" id="IPR000515">
    <property type="entry name" value="MetI-like"/>
</dbReference>
<dbReference type="SUPFAM" id="SSF160964">
    <property type="entry name" value="MalF N-terminal region-like"/>
    <property type="match status" value="1"/>
</dbReference>
<dbReference type="PANTHER" id="PTHR43005:SF1">
    <property type="entry name" value="SPERMIDINE_PUTRESCINE TRANSPORT SYSTEM PERMEASE PROTEIN"/>
    <property type="match status" value="1"/>
</dbReference>
<accession>A0A9X8Y8Y1</accession>
<feature type="transmembrane region" description="Helical" evidence="7">
    <location>
        <begin position="270"/>
        <end position="292"/>
    </location>
</feature>
<feature type="transmembrane region" description="Helical" evidence="7">
    <location>
        <begin position="21"/>
        <end position="45"/>
    </location>
</feature>
<dbReference type="InterPro" id="IPR035906">
    <property type="entry name" value="MetI-like_sf"/>
</dbReference>